<gene>
    <name evidence="2" type="ORF">CEP54_007816</name>
</gene>
<reference evidence="2 3" key="1">
    <citation type="submission" date="2017-06" db="EMBL/GenBank/DDBJ databases">
        <title>Comparative genomic analysis of Ambrosia Fusariam Clade fungi.</title>
        <authorList>
            <person name="Stajich J.E."/>
            <person name="Carrillo J."/>
            <person name="Kijimoto T."/>
            <person name="Eskalen A."/>
            <person name="O'Donnell K."/>
            <person name="Kasson M."/>
        </authorList>
    </citation>
    <scope>NUCLEOTIDE SEQUENCE [LARGE SCALE GENOMIC DNA]</scope>
    <source>
        <strain evidence="2 3">NRRL62584</strain>
    </source>
</reference>
<comment type="caution">
    <text evidence="2">The sequence shown here is derived from an EMBL/GenBank/DDBJ whole genome shotgun (WGS) entry which is preliminary data.</text>
</comment>
<dbReference type="Proteomes" id="UP000288168">
    <property type="component" value="Unassembled WGS sequence"/>
</dbReference>
<dbReference type="EMBL" id="NKCI01000074">
    <property type="protein sequence ID" value="RSL58406.1"/>
    <property type="molecule type" value="Genomic_DNA"/>
</dbReference>
<dbReference type="AlphaFoldDB" id="A0A428PZD1"/>
<feature type="region of interest" description="Disordered" evidence="1">
    <location>
        <begin position="73"/>
        <end position="114"/>
    </location>
</feature>
<evidence type="ECO:0000256" key="1">
    <source>
        <dbReference type="SAM" id="MobiDB-lite"/>
    </source>
</evidence>
<sequence>MSGDDESINVQTDRSYRNKRERLGTLIAGPRFLMPRGGMVGATGRSTLLRHQSSDFHVKARERGTSVVAAASSGFAGQKSARVRDDQSATIAGEASRGISKGPSGFPKLSRQIQ</sequence>
<organism evidence="2 3">
    <name type="scientific">Fusarium duplospermum</name>
    <dbReference type="NCBI Taxonomy" id="1325734"/>
    <lineage>
        <taxon>Eukaryota</taxon>
        <taxon>Fungi</taxon>
        <taxon>Dikarya</taxon>
        <taxon>Ascomycota</taxon>
        <taxon>Pezizomycotina</taxon>
        <taxon>Sordariomycetes</taxon>
        <taxon>Hypocreomycetidae</taxon>
        <taxon>Hypocreales</taxon>
        <taxon>Nectriaceae</taxon>
        <taxon>Fusarium</taxon>
        <taxon>Fusarium solani species complex</taxon>
    </lineage>
</organism>
<accession>A0A428PZD1</accession>
<keyword evidence="3" id="KW-1185">Reference proteome</keyword>
<evidence type="ECO:0000313" key="2">
    <source>
        <dbReference type="EMBL" id="RSL58406.1"/>
    </source>
</evidence>
<proteinExistence type="predicted"/>
<evidence type="ECO:0000313" key="3">
    <source>
        <dbReference type="Proteomes" id="UP000288168"/>
    </source>
</evidence>
<name>A0A428PZD1_9HYPO</name>
<protein>
    <submittedName>
        <fullName evidence="2">Uncharacterized protein</fullName>
    </submittedName>
</protein>